<evidence type="ECO:0000313" key="1">
    <source>
        <dbReference type="EMBL" id="MBS9534980.1"/>
    </source>
</evidence>
<gene>
    <name evidence="1" type="ORF">KIH27_15430</name>
</gene>
<accession>A0ABS5RL34</accession>
<sequence length="174" mass="19550">MGIPDSATVGRVNGGGCRWDTALVWADLNALRVADRGAWAKLVALIEDSEQYGLPFDAQGYDYSAPVGRRIKAVEFCGRPVPWLGELRVDERSPKRTSRLGDAAQYRLYFGEPNDPSGLVLGLSIGQKRGRDRDASRKQTRQMIDAMWKLIRWRESRSPTTGWRELTGRDIVDL</sequence>
<proteinExistence type="predicted"/>
<reference evidence="1 2" key="1">
    <citation type="submission" date="2021-05" db="EMBL/GenBank/DDBJ databases">
        <title>Mycobacterium acidophilum sp. nov., an extremely acid-tolerant member of the genus Mycobacterium.</title>
        <authorList>
            <person name="Xia J."/>
        </authorList>
    </citation>
    <scope>NUCLEOTIDE SEQUENCE [LARGE SCALE GENOMIC DNA]</scope>
    <source>
        <strain evidence="1 2">M1</strain>
    </source>
</reference>
<comment type="caution">
    <text evidence="1">The sequence shown here is derived from an EMBL/GenBank/DDBJ whole genome shotgun (WGS) entry which is preliminary data.</text>
</comment>
<organism evidence="1 2">
    <name type="scientific">Mycolicibacter acidiphilus</name>
    <dbReference type="NCBI Taxonomy" id="2835306"/>
    <lineage>
        <taxon>Bacteria</taxon>
        <taxon>Bacillati</taxon>
        <taxon>Actinomycetota</taxon>
        <taxon>Actinomycetes</taxon>
        <taxon>Mycobacteriales</taxon>
        <taxon>Mycobacteriaceae</taxon>
        <taxon>Mycolicibacter</taxon>
    </lineage>
</organism>
<dbReference type="Proteomes" id="UP001519535">
    <property type="component" value="Unassembled WGS sequence"/>
</dbReference>
<name>A0ABS5RL34_9MYCO</name>
<protein>
    <submittedName>
        <fullName evidence="1">Uncharacterized protein</fullName>
    </submittedName>
</protein>
<evidence type="ECO:0000313" key="2">
    <source>
        <dbReference type="Proteomes" id="UP001519535"/>
    </source>
</evidence>
<dbReference type="RefSeq" id="WP_214093844.1">
    <property type="nucleotide sequence ID" value="NZ_JAHCLR010000034.1"/>
</dbReference>
<keyword evidence="2" id="KW-1185">Reference proteome</keyword>
<dbReference type="EMBL" id="JAHCLR010000034">
    <property type="protein sequence ID" value="MBS9534980.1"/>
    <property type="molecule type" value="Genomic_DNA"/>
</dbReference>